<evidence type="ECO:0000259" key="3">
    <source>
        <dbReference type="Pfam" id="PF03522"/>
    </source>
</evidence>
<gene>
    <name evidence="4" type="ORF">P7K49_036595</name>
</gene>
<feature type="domain" description="SLC12A transporter C-terminal" evidence="3">
    <location>
        <begin position="12"/>
        <end position="90"/>
    </location>
</feature>
<evidence type="ECO:0000313" key="5">
    <source>
        <dbReference type="Proteomes" id="UP001266305"/>
    </source>
</evidence>
<name>A0ABQ9TKJ5_SAGOE</name>
<accession>A0ABQ9TKJ5</accession>
<dbReference type="EMBL" id="JASSZA010000021">
    <property type="protein sequence ID" value="KAK2085295.1"/>
    <property type="molecule type" value="Genomic_DNA"/>
</dbReference>
<dbReference type="InterPro" id="IPR000622">
    <property type="entry name" value="KCC1"/>
</dbReference>
<dbReference type="Pfam" id="PF03522">
    <property type="entry name" value="SLC12"/>
    <property type="match status" value="1"/>
</dbReference>
<sequence>MASPRPRVCSPQTIKNMMEIEKVKGFCQVVVASKVREGLAHLIQSCGLGGMRHNSVVLGWPYGWRQSEDPRAWKTFIDTVRCTTAAHLALLVPKNIAFYPSNHERYLEGHIDVWWIVHDGGMLMLLPFLLRQHKVGRRWGWVRGAGPLEEKLWPNRPPGPLPQVWRKCRMRIFTVAQMDDNSIQMKKDLAVFLYHLRLEAEVEVVEMHNSDISAYTYERTLMMEQRSQMLRQMRLTKTEREREAQLVKDRHSALRLEGLYSDEEDESAVGADKIQMTWTRDKYMTEPWDPSHTPDNFRELVHIKPDQSNVRRMHTAVKLNEVIVTRSHDARLVLLNMPGPPKNSEGDENCIPLWRVGTRAGMGPPGSPWQWVPLLLGLLLPPAAPFWLFNVLFPPHTTPKAELSNHTRPVILVPGCLGNQLEAKLDKPDVVNWMCYRKTEDFFTIWLDLNMFLPLGVDCWIDNTRVVYNRSSGLVSNAPGVQIRVPGFGKTYSVEYLDSSKLAGYLHTLVQNLVNNGYVRDETVRAAPYDWRLEPGQQEEYYHKLAGLVEEMHAAYGKPVFLIGHSLGCLHLLYFLLRQPQAWKDRFIDGFISLGAPWGGSIKPMLVLASGDNQGIPIMSSIKLKEEQRISTTSPWMFPSRMAWPEDHVFISTPSFNYTGRDFQRFFADLHFEEGWYMWLQSRDLLAGLPAPGVEVYCLYGVGLPTPSTYIYDHGFPYTDPVGELYEDGDDTVATRSTELCGLWRGRQPQPVHLLPLHGIQHLNMVFSNQTLEHINAILLGAYRQGPHVPDGDGQPRAPSP</sequence>
<comment type="similarity">
    <text evidence="1">Belongs to the AB hydrolase superfamily. Lipase family.</text>
</comment>
<evidence type="ECO:0000313" key="4">
    <source>
        <dbReference type="EMBL" id="KAK2085295.1"/>
    </source>
</evidence>
<keyword evidence="2" id="KW-0012">Acyltransferase</keyword>
<dbReference type="InterPro" id="IPR029058">
    <property type="entry name" value="AB_hydrolase_fold"/>
</dbReference>
<dbReference type="Pfam" id="PF02450">
    <property type="entry name" value="LCAT"/>
    <property type="match status" value="1"/>
</dbReference>
<dbReference type="PRINTS" id="PR01082">
    <property type="entry name" value="KCLTRNSPORT1"/>
</dbReference>
<proteinExistence type="inferred from homology"/>
<evidence type="ECO:0000256" key="1">
    <source>
        <dbReference type="ARBA" id="ARBA00010701"/>
    </source>
</evidence>
<organism evidence="4 5">
    <name type="scientific">Saguinus oedipus</name>
    <name type="common">Cotton-top tamarin</name>
    <name type="synonym">Oedipomidas oedipus</name>
    <dbReference type="NCBI Taxonomy" id="9490"/>
    <lineage>
        <taxon>Eukaryota</taxon>
        <taxon>Metazoa</taxon>
        <taxon>Chordata</taxon>
        <taxon>Craniata</taxon>
        <taxon>Vertebrata</taxon>
        <taxon>Euteleostomi</taxon>
        <taxon>Mammalia</taxon>
        <taxon>Eutheria</taxon>
        <taxon>Euarchontoglires</taxon>
        <taxon>Primates</taxon>
        <taxon>Haplorrhini</taxon>
        <taxon>Platyrrhini</taxon>
        <taxon>Cebidae</taxon>
        <taxon>Callitrichinae</taxon>
        <taxon>Saguinus</taxon>
    </lineage>
</organism>
<dbReference type="Gene3D" id="3.40.50.1820">
    <property type="entry name" value="alpha/beta hydrolase"/>
    <property type="match status" value="3"/>
</dbReference>
<dbReference type="PANTHER" id="PTHR11440">
    <property type="entry name" value="LECITHIN-CHOLESTEROL ACYLTRANSFERASE-RELATED"/>
    <property type="match status" value="1"/>
</dbReference>
<dbReference type="SUPFAM" id="SSF53474">
    <property type="entry name" value="alpha/beta-Hydrolases"/>
    <property type="match status" value="1"/>
</dbReference>
<comment type="caution">
    <text evidence="4">The sequence shown here is derived from an EMBL/GenBank/DDBJ whole genome shotgun (WGS) entry which is preliminary data.</text>
</comment>
<dbReference type="InterPro" id="IPR018491">
    <property type="entry name" value="SLC12_C"/>
</dbReference>
<evidence type="ECO:0000256" key="2">
    <source>
        <dbReference type="ARBA" id="ARBA00023315"/>
    </source>
</evidence>
<reference evidence="4 5" key="1">
    <citation type="submission" date="2023-05" db="EMBL/GenBank/DDBJ databases">
        <title>B98-5 Cell Line De Novo Hybrid Assembly: An Optical Mapping Approach.</title>
        <authorList>
            <person name="Kananen K."/>
            <person name="Auerbach J.A."/>
            <person name="Kautto E."/>
            <person name="Blachly J.S."/>
        </authorList>
    </citation>
    <scope>NUCLEOTIDE SEQUENCE [LARGE SCALE GENOMIC DNA]</scope>
    <source>
        <strain evidence="4">B95-8</strain>
        <tissue evidence="4">Cell line</tissue>
    </source>
</reference>
<keyword evidence="5" id="KW-1185">Reference proteome</keyword>
<dbReference type="InterPro" id="IPR003386">
    <property type="entry name" value="LACT/PDAT_acylTrfase"/>
</dbReference>
<protein>
    <recommendedName>
        <fullName evidence="3">SLC12A transporter C-terminal domain-containing protein</fullName>
    </recommendedName>
</protein>
<keyword evidence="2" id="KW-0808">Transferase</keyword>
<dbReference type="Proteomes" id="UP001266305">
    <property type="component" value="Unassembled WGS sequence"/>
</dbReference>